<reference evidence="2 3" key="1">
    <citation type="journal article" date="2004" name="Science">
        <title>A predator unmasked: life cycle of Bdellovibrio bacteriovorus from a genomic perspective.</title>
        <authorList>
            <person name="Rendulic S."/>
            <person name="Jagtap P."/>
            <person name="Rosinus A."/>
            <person name="Eppinger M."/>
            <person name="Baar C."/>
            <person name="Lanz C."/>
            <person name="Keller H."/>
            <person name="Lambert C."/>
            <person name="Evans K.J."/>
            <person name="Goesmann A."/>
            <person name="Meyer F."/>
            <person name="Sockett R.E."/>
            <person name="Schuster S.C."/>
        </authorList>
    </citation>
    <scope>NUCLEOTIDE SEQUENCE [LARGE SCALE GENOMIC DNA]</scope>
    <source>
        <strain evidence="3">ATCC 15356 / DSM 50701 / NCIMB 9529 / HD100</strain>
    </source>
</reference>
<sequence>MKRAALLTAILVLGLVLSQLLPVYLGEMPPHYPEALQLMTMTLLAFIMIQVGREFAIDLKNRHQYLVDYGVAATAAAFPWIFCTLYFLAFLMPEQTHSSTPPWIEALLAARFAAPTSAGVLFSMLAAAGLSATWTFRKTRILAIFDDLDTVLFMIPLKILLVGWAWQMGAAICTMAVLLLLGWKFYRRLRWPCSWPWIILYSLTVTALSEITYVLTRDEQTRVGMHIEILLPAFLLGCALSTKHPKDVIVPGENPPGLKTEEKVGLTISAAFMLLVGLSMPAATGANPAIVLNMEIPTILLHVLAVTVVANLGKMFTLFCYKKEASFKERLAVSIALFPRGEVGAGVLALSLSYGIQGPFLAIAFLSLALNLILTGGFIYIVKRLISA</sequence>
<feature type="transmembrane region" description="Helical" evidence="1">
    <location>
        <begin position="264"/>
        <end position="284"/>
    </location>
</feature>
<accession>Q6ML49</accession>
<dbReference type="HOGENOM" id="CLU_058227_0_0_7"/>
<evidence type="ECO:0000256" key="1">
    <source>
        <dbReference type="SAM" id="Phobius"/>
    </source>
</evidence>
<proteinExistence type="predicted"/>
<dbReference type="EMBL" id="BX842651">
    <property type="protein sequence ID" value="CAE80008.1"/>
    <property type="molecule type" value="Genomic_DNA"/>
</dbReference>
<feature type="transmembrane region" description="Helical" evidence="1">
    <location>
        <begin position="195"/>
        <end position="215"/>
    </location>
</feature>
<feature type="transmembrane region" description="Helical" evidence="1">
    <location>
        <begin position="112"/>
        <end position="136"/>
    </location>
</feature>
<gene>
    <name evidence="2" type="ordered locus">Bd2172</name>
</gene>
<evidence type="ECO:0000313" key="2">
    <source>
        <dbReference type="EMBL" id="CAE80008.1"/>
    </source>
</evidence>
<feature type="transmembrane region" description="Helical" evidence="1">
    <location>
        <begin position="360"/>
        <end position="382"/>
    </location>
</feature>
<dbReference type="Proteomes" id="UP000008080">
    <property type="component" value="Chromosome"/>
</dbReference>
<keyword evidence="3" id="KW-1185">Reference proteome</keyword>
<dbReference type="Gene3D" id="1.20.1530.20">
    <property type="match status" value="1"/>
</dbReference>
<dbReference type="RefSeq" id="WP_011164610.1">
    <property type="nucleotide sequence ID" value="NC_005363.1"/>
</dbReference>
<dbReference type="AlphaFoldDB" id="Q6ML49"/>
<dbReference type="TCDB" id="2.A.37.2.6">
    <property type="family name" value="the monovalent cation:proton antiporter-2 (cpa2) family"/>
</dbReference>
<keyword evidence="1" id="KW-0812">Transmembrane</keyword>
<feature type="transmembrane region" description="Helical" evidence="1">
    <location>
        <begin position="331"/>
        <end position="354"/>
    </location>
</feature>
<feature type="transmembrane region" description="Helical" evidence="1">
    <location>
        <begin position="157"/>
        <end position="183"/>
    </location>
</feature>
<dbReference type="InterPro" id="IPR038770">
    <property type="entry name" value="Na+/solute_symporter_sf"/>
</dbReference>
<dbReference type="STRING" id="264462.Bd2172"/>
<feature type="transmembrane region" description="Helical" evidence="1">
    <location>
        <begin position="296"/>
        <end position="319"/>
    </location>
</feature>
<name>Q6ML49_BDEBA</name>
<feature type="transmembrane region" description="Helical" evidence="1">
    <location>
        <begin position="36"/>
        <end position="57"/>
    </location>
</feature>
<dbReference type="eggNOG" id="COG0475">
    <property type="taxonomic scope" value="Bacteria"/>
</dbReference>
<evidence type="ECO:0000313" key="3">
    <source>
        <dbReference type="Proteomes" id="UP000008080"/>
    </source>
</evidence>
<dbReference type="KEGG" id="bba:Bd2172"/>
<keyword evidence="1" id="KW-1133">Transmembrane helix</keyword>
<dbReference type="GeneID" id="93013111"/>
<feature type="transmembrane region" description="Helical" evidence="1">
    <location>
        <begin position="69"/>
        <end position="92"/>
    </location>
</feature>
<organism evidence="2 3">
    <name type="scientific">Bdellovibrio bacteriovorus (strain ATCC 15356 / DSM 50701 / NCIMB 9529 / HD100)</name>
    <dbReference type="NCBI Taxonomy" id="264462"/>
    <lineage>
        <taxon>Bacteria</taxon>
        <taxon>Pseudomonadati</taxon>
        <taxon>Bdellovibrionota</taxon>
        <taxon>Bdellovibrionia</taxon>
        <taxon>Bdellovibrionales</taxon>
        <taxon>Pseudobdellovibrionaceae</taxon>
        <taxon>Bdellovibrio</taxon>
    </lineage>
</organism>
<protein>
    <submittedName>
        <fullName evidence="2">Putative Na+/H+ exchange protein</fullName>
    </submittedName>
</protein>
<keyword evidence="1" id="KW-0472">Membrane</keyword>